<comment type="similarity">
    <text evidence="1">Belongs to the sigma-70 factor family. ECF subfamily.</text>
</comment>
<keyword evidence="3" id="KW-0731">Sigma factor</keyword>
<dbReference type="InterPro" id="IPR013249">
    <property type="entry name" value="RNA_pol_sigma70_r4_t2"/>
</dbReference>
<keyword evidence="2" id="KW-0805">Transcription regulation</keyword>
<dbReference type="Gene3D" id="1.10.10.10">
    <property type="entry name" value="Winged helix-like DNA-binding domain superfamily/Winged helix DNA-binding domain"/>
    <property type="match status" value="1"/>
</dbReference>
<name>A0A2A5IZW9_RHOSG</name>
<dbReference type="GO" id="GO:0003677">
    <property type="term" value="F:DNA binding"/>
    <property type="evidence" value="ECO:0007669"/>
    <property type="project" value="UniProtKB-KW"/>
</dbReference>
<evidence type="ECO:0000313" key="8">
    <source>
        <dbReference type="EMBL" id="PCK22662.1"/>
    </source>
</evidence>
<evidence type="ECO:0000313" key="9">
    <source>
        <dbReference type="Proteomes" id="UP000230886"/>
    </source>
</evidence>
<dbReference type="GO" id="GO:0016987">
    <property type="term" value="F:sigma factor activity"/>
    <property type="evidence" value="ECO:0007669"/>
    <property type="project" value="UniProtKB-KW"/>
</dbReference>
<evidence type="ECO:0000256" key="3">
    <source>
        <dbReference type="ARBA" id="ARBA00023082"/>
    </source>
</evidence>
<dbReference type="Proteomes" id="UP000230886">
    <property type="component" value="Unassembled WGS sequence"/>
</dbReference>
<dbReference type="EMBL" id="NOVD01000065">
    <property type="protein sequence ID" value="PCK22662.1"/>
    <property type="molecule type" value="Genomic_DNA"/>
</dbReference>
<keyword evidence="4" id="KW-0238">DNA-binding</keyword>
<gene>
    <name evidence="8" type="ORF">CHR55_31835</name>
</gene>
<feature type="compositionally biased region" description="Basic and acidic residues" evidence="6">
    <location>
        <begin position="195"/>
        <end position="204"/>
    </location>
</feature>
<dbReference type="InterPro" id="IPR036388">
    <property type="entry name" value="WH-like_DNA-bd_sf"/>
</dbReference>
<organism evidence="8 9">
    <name type="scientific">Rhodococcus qingshengii</name>
    <dbReference type="NCBI Taxonomy" id="334542"/>
    <lineage>
        <taxon>Bacteria</taxon>
        <taxon>Bacillati</taxon>
        <taxon>Actinomycetota</taxon>
        <taxon>Actinomycetes</taxon>
        <taxon>Mycobacteriales</taxon>
        <taxon>Nocardiaceae</taxon>
        <taxon>Rhodococcus</taxon>
        <taxon>Rhodococcus erythropolis group</taxon>
    </lineage>
</organism>
<evidence type="ECO:0000256" key="4">
    <source>
        <dbReference type="ARBA" id="ARBA00023125"/>
    </source>
</evidence>
<protein>
    <recommendedName>
        <fullName evidence="7">HTH luxR-type domain-containing protein</fullName>
    </recommendedName>
</protein>
<dbReference type="GO" id="GO:0006352">
    <property type="term" value="P:DNA-templated transcription initiation"/>
    <property type="evidence" value="ECO:0007669"/>
    <property type="project" value="InterPro"/>
</dbReference>
<proteinExistence type="inferred from homology"/>
<evidence type="ECO:0000256" key="5">
    <source>
        <dbReference type="ARBA" id="ARBA00023163"/>
    </source>
</evidence>
<dbReference type="SMART" id="SM00421">
    <property type="entry name" value="HTH_LUXR"/>
    <property type="match status" value="1"/>
</dbReference>
<sequence length="229" mass="25049">MRTTHTTRALDVTVISPPSVLGEAITALVRSLGYRAAISELAAPRLPTEILLFVSSADLLRYKHTAGQHGPKVVSALAEPQHCPGTSAEAIAVDLRSSREELATALRTLLPRPAPATTRLSPTEKRIVAGYVSGLTQPELARRFFLAPTTVATHLTRARRKYRDDGRLAGTKIELFMRAVEDAVIGCPCATRKPHYTDPAHRPTDPSPNHPEVRQDPHRSTRTPQQPKL</sequence>
<dbReference type="AlphaFoldDB" id="A0A2A5IZW9"/>
<accession>A0A2A5IZW9</accession>
<feature type="region of interest" description="Disordered" evidence="6">
    <location>
        <begin position="191"/>
        <end position="229"/>
    </location>
</feature>
<dbReference type="Pfam" id="PF08281">
    <property type="entry name" value="Sigma70_r4_2"/>
    <property type="match status" value="1"/>
</dbReference>
<evidence type="ECO:0000259" key="7">
    <source>
        <dbReference type="SMART" id="SM00421"/>
    </source>
</evidence>
<evidence type="ECO:0000256" key="2">
    <source>
        <dbReference type="ARBA" id="ARBA00023015"/>
    </source>
</evidence>
<dbReference type="SUPFAM" id="SSF46894">
    <property type="entry name" value="C-terminal effector domain of the bipartite response regulators"/>
    <property type="match status" value="1"/>
</dbReference>
<keyword evidence="5" id="KW-0804">Transcription</keyword>
<dbReference type="RefSeq" id="WP_099698915.1">
    <property type="nucleotide sequence ID" value="NZ_NOVD01000065.1"/>
</dbReference>
<dbReference type="InterPro" id="IPR000792">
    <property type="entry name" value="Tscrpt_reg_LuxR_C"/>
</dbReference>
<feature type="domain" description="HTH luxR-type" evidence="7">
    <location>
        <begin position="117"/>
        <end position="179"/>
    </location>
</feature>
<evidence type="ECO:0000256" key="1">
    <source>
        <dbReference type="ARBA" id="ARBA00010641"/>
    </source>
</evidence>
<reference evidence="8 9" key="1">
    <citation type="submission" date="2017-07" db="EMBL/GenBank/DDBJ databases">
        <title>Draft sequence of Rhodococcus enclensis 23b-28.</title>
        <authorList>
            <person name="Besaury L."/>
            <person name="Sancelme M."/>
            <person name="Amato P."/>
            <person name="Lallement A."/>
            <person name="Delort A.-M."/>
        </authorList>
    </citation>
    <scope>NUCLEOTIDE SEQUENCE [LARGE SCALE GENOMIC DNA]</scope>
    <source>
        <strain evidence="8 9">23b-28</strain>
    </source>
</reference>
<evidence type="ECO:0000256" key="6">
    <source>
        <dbReference type="SAM" id="MobiDB-lite"/>
    </source>
</evidence>
<dbReference type="InterPro" id="IPR016032">
    <property type="entry name" value="Sig_transdc_resp-reg_C-effctor"/>
</dbReference>
<comment type="caution">
    <text evidence="8">The sequence shown here is derived from an EMBL/GenBank/DDBJ whole genome shotgun (WGS) entry which is preliminary data.</text>
</comment>